<evidence type="ECO:0000313" key="2">
    <source>
        <dbReference type="EMBL" id="TVU39040.1"/>
    </source>
</evidence>
<gene>
    <name evidence="2" type="ORF">EJB05_12442</name>
</gene>
<proteinExistence type="predicted"/>
<dbReference type="OrthoDB" id="329835at2759"/>
<dbReference type="AlphaFoldDB" id="A0A5J9VVD7"/>
<dbReference type="PANTHER" id="PTHR11877">
    <property type="entry name" value="HYDROXYMETHYLGLUTARYL-COA SYNTHASE"/>
    <property type="match status" value="1"/>
</dbReference>
<comment type="caution">
    <text evidence="2">The sequence shown here is derived from an EMBL/GenBank/DDBJ whole genome shotgun (WGS) entry which is preliminary data.</text>
</comment>
<organism evidence="2 3">
    <name type="scientific">Eragrostis curvula</name>
    <name type="common">weeping love grass</name>
    <dbReference type="NCBI Taxonomy" id="38414"/>
    <lineage>
        <taxon>Eukaryota</taxon>
        <taxon>Viridiplantae</taxon>
        <taxon>Streptophyta</taxon>
        <taxon>Embryophyta</taxon>
        <taxon>Tracheophyta</taxon>
        <taxon>Spermatophyta</taxon>
        <taxon>Magnoliopsida</taxon>
        <taxon>Liliopsida</taxon>
        <taxon>Poales</taxon>
        <taxon>Poaceae</taxon>
        <taxon>PACMAD clade</taxon>
        <taxon>Chloridoideae</taxon>
        <taxon>Eragrostideae</taxon>
        <taxon>Eragrostidinae</taxon>
        <taxon>Eragrostis</taxon>
    </lineage>
</organism>
<evidence type="ECO:0000259" key="1">
    <source>
        <dbReference type="Pfam" id="PF00195"/>
    </source>
</evidence>
<dbReference type="PANTHER" id="PTHR11877:SF68">
    <property type="entry name" value="OS07G0501100 PROTEIN"/>
    <property type="match status" value="1"/>
</dbReference>
<dbReference type="InterPro" id="IPR001099">
    <property type="entry name" value="Chalcone/stilbene_synt_N"/>
</dbReference>
<dbReference type="Proteomes" id="UP000324897">
    <property type="component" value="Chromosome 4"/>
</dbReference>
<protein>
    <recommendedName>
        <fullName evidence="1">Chalcone/stilbene synthase N-terminal domain-containing protein</fullName>
    </recommendedName>
</protein>
<feature type="non-terminal residue" evidence="2">
    <location>
        <position position="1"/>
    </location>
</feature>
<dbReference type="InterPro" id="IPR011141">
    <property type="entry name" value="Polyketide_synthase_type-III"/>
</dbReference>
<keyword evidence="3" id="KW-1185">Reference proteome</keyword>
<evidence type="ECO:0000313" key="3">
    <source>
        <dbReference type="Proteomes" id="UP000324897"/>
    </source>
</evidence>
<dbReference type="GO" id="GO:0016747">
    <property type="term" value="F:acyltransferase activity, transferring groups other than amino-acyl groups"/>
    <property type="evidence" value="ECO:0007669"/>
    <property type="project" value="InterPro"/>
</dbReference>
<dbReference type="Gramene" id="TVU39040">
    <property type="protein sequence ID" value="TVU39040"/>
    <property type="gene ID" value="EJB05_12442"/>
</dbReference>
<dbReference type="GO" id="GO:0030639">
    <property type="term" value="P:polyketide biosynthetic process"/>
    <property type="evidence" value="ECO:0007669"/>
    <property type="project" value="TreeGrafter"/>
</dbReference>
<dbReference type="InterPro" id="IPR016039">
    <property type="entry name" value="Thiolase-like"/>
</dbReference>
<dbReference type="EMBL" id="RWGY01000007">
    <property type="protein sequence ID" value="TVU39040.1"/>
    <property type="molecule type" value="Genomic_DNA"/>
</dbReference>
<dbReference type="Pfam" id="PF00195">
    <property type="entry name" value="Chal_sti_synt_N"/>
    <property type="match status" value="1"/>
</dbReference>
<feature type="domain" description="Chalcone/stilbene synthase N-terminal" evidence="1">
    <location>
        <begin position="59"/>
        <end position="151"/>
    </location>
</feature>
<dbReference type="Gene3D" id="3.40.47.10">
    <property type="match status" value="1"/>
</dbReference>
<name>A0A5J9VVD7_9POAL</name>
<reference evidence="2 3" key="1">
    <citation type="journal article" date="2019" name="Sci. Rep.">
        <title>A high-quality genome of Eragrostis curvula grass provides insights into Poaceae evolution and supports new strategies to enhance forage quality.</title>
        <authorList>
            <person name="Carballo J."/>
            <person name="Santos B.A.C.M."/>
            <person name="Zappacosta D."/>
            <person name="Garbus I."/>
            <person name="Selva J.P."/>
            <person name="Gallo C.A."/>
            <person name="Diaz A."/>
            <person name="Albertini E."/>
            <person name="Caccamo M."/>
            <person name="Echenique V."/>
        </authorList>
    </citation>
    <scope>NUCLEOTIDE SEQUENCE [LARGE SCALE GENOMIC DNA]</scope>
    <source>
        <strain evidence="3">cv. Victoria</strain>
        <tissue evidence="2">Leaf</tissue>
    </source>
</reference>
<accession>A0A5J9VVD7</accession>
<dbReference type="SUPFAM" id="SSF53901">
    <property type="entry name" value="Thiolase-like"/>
    <property type="match status" value="1"/>
</dbReference>
<sequence>MTMASGPATVREIRRAQRADGPAAILAIGTANPPTCMSQDEQEIGHQEAIHAPQRGAPILAAHPDFADHALPSLDARVDLASAAVPELAARAASRAIAEWGRPATDITHVVFSTYSGLRATVSRTVLSLSGCSGGGRALHLAKEIAENNRAGKPTAKLPHTHSGPASLTFPPLTRRLLLALPPISSWLAVWSTVGEVLTEE</sequence>